<evidence type="ECO:0000313" key="2">
    <source>
        <dbReference type="Proteomes" id="UP001151699"/>
    </source>
</evidence>
<protein>
    <submittedName>
        <fullName evidence="1">Uncharacterized protein</fullName>
    </submittedName>
</protein>
<name>A0A9Q0ML64_9DIPT</name>
<comment type="caution">
    <text evidence="1">The sequence shown here is derived from an EMBL/GenBank/DDBJ whole genome shotgun (WGS) entry which is preliminary data.</text>
</comment>
<keyword evidence="2" id="KW-1185">Reference proteome</keyword>
<proteinExistence type="predicted"/>
<organism evidence="1 2">
    <name type="scientific">Pseudolycoriella hygida</name>
    <dbReference type="NCBI Taxonomy" id="35572"/>
    <lineage>
        <taxon>Eukaryota</taxon>
        <taxon>Metazoa</taxon>
        <taxon>Ecdysozoa</taxon>
        <taxon>Arthropoda</taxon>
        <taxon>Hexapoda</taxon>
        <taxon>Insecta</taxon>
        <taxon>Pterygota</taxon>
        <taxon>Neoptera</taxon>
        <taxon>Endopterygota</taxon>
        <taxon>Diptera</taxon>
        <taxon>Nematocera</taxon>
        <taxon>Sciaroidea</taxon>
        <taxon>Sciaridae</taxon>
        <taxon>Pseudolycoriella</taxon>
    </lineage>
</organism>
<evidence type="ECO:0000313" key="1">
    <source>
        <dbReference type="EMBL" id="KAJ6624824.1"/>
    </source>
</evidence>
<reference evidence="1" key="1">
    <citation type="submission" date="2022-07" db="EMBL/GenBank/DDBJ databases">
        <authorList>
            <person name="Trinca V."/>
            <person name="Uliana J.V.C."/>
            <person name="Torres T.T."/>
            <person name="Ward R.J."/>
            <person name="Monesi N."/>
        </authorList>
    </citation>
    <scope>NUCLEOTIDE SEQUENCE</scope>
    <source>
        <strain evidence="1">HSMRA1968</strain>
        <tissue evidence="1">Whole embryos</tissue>
    </source>
</reference>
<dbReference type="EMBL" id="WJQU01003435">
    <property type="protein sequence ID" value="KAJ6624824.1"/>
    <property type="molecule type" value="Genomic_DNA"/>
</dbReference>
<sequence>MLNVTCCWEFVSST</sequence>
<dbReference type="Proteomes" id="UP001151699">
    <property type="component" value="Unassembled WGS sequence"/>
</dbReference>
<gene>
    <name evidence="1" type="ORF">Bhyg_16524</name>
</gene>
<accession>A0A9Q0ML64</accession>